<name>A0A0H2S3H9_9AGAM</name>
<evidence type="ECO:0000256" key="1">
    <source>
        <dbReference type="SAM" id="MobiDB-lite"/>
    </source>
</evidence>
<gene>
    <name evidence="2" type="ORF">SCHPADRAFT_961021</name>
</gene>
<feature type="region of interest" description="Disordered" evidence="1">
    <location>
        <begin position="327"/>
        <end position="353"/>
    </location>
</feature>
<feature type="compositionally biased region" description="Basic and acidic residues" evidence="1">
    <location>
        <begin position="333"/>
        <end position="344"/>
    </location>
</feature>
<reference evidence="2 3" key="1">
    <citation type="submission" date="2015-04" db="EMBL/GenBank/DDBJ databases">
        <title>Complete genome sequence of Schizopora paradoxa KUC8140, a cosmopolitan wood degrader in East Asia.</title>
        <authorList>
            <consortium name="DOE Joint Genome Institute"/>
            <person name="Min B."/>
            <person name="Park H."/>
            <person name="Jang Y."/>
            <person name="Kim J.-J."/>
            <person name="Kim K.H."/>
            <person name="Pangilinan J."/>
            <person name="Lipzen A."/>
            <person name="Riley R."/>
            <person name="Grigoriev I.V."/>
            <person name="Spatafora J.W."/>
            <person name="Choi I.-G."/>
        </authorList>
    </citation>
    <scope>NUCLEOTIDE SEQUENCE [LARGE SCALE GENOMIC DNA]</scope>
    <source>
        <strain evidence="2 3">KUC8140</strain>
    </source>
</reference>
<accession>A0A0H2S3H9</accession>
<dbReference type="AlphaFoldDB" id="A0A0H2S3H9"/>
<dbReference type="EMBL" id="KQ085918">
    <property type="protein sequence ID" value="KLO16303.1"/>
    <property type="molecule type" value="Genomic_DNA"/>
</dbReference>
<dbReference type="InParanoid" id="A0A0H2S3H9"/>
<dbReference type="Proteomes" id="UP000053477">
    <property type="component" value="Unassembled WGS sequence"/>
</dbReference>
<organism evidence="2 3">
    <name type="scientific">Schizopora paradoxa</name>
    <dbReference type="NCBI Taxonomy" id="27342"/>
    <lineage>
        <taxon>Eukaryota</taxon>
        <taxon>Fungi</taxon>
        <taxon>Dikarya</taxon>
        <taxon>Basidiomycota</taxon>
        <taxon>Agaricomycotina</taxon>
        <taxon>Agaricomycetes</taxon>
        <taxon>Hymenochaetales</taxon>
        <taxon>Schizoporaceae</taxon>
        <taxon>Schizopora</taxon>
    </lineage>
</organism>
<evidence type="ECO:0000313" key="3">
    <source>
        <dbReference type="Proteomes" id="UP000053477"/>
    </source>
</evidence>
<protein>
    <submittedName>
        <fullName evidence="2">Uncharacterized protein</fullName>
    </submittedName>
</protein>
<proteinExistence type="predicted"/>
<evidence type="ECO:0000313" key="2">
    <source>
        <dbReference type="EMBL" id="KLO16303.1"/>
    </source>
</evidence>
<sequence>MCCTCYSCCFWSFEPMLIKRVLGMKGSKSSVCRKPLLTKVTGKTGEGTAPAEAACSEPNSHLGPFRPRKGAMDATGPVHWLRYFPDRDPDVINDANGILAECEDNLYEWMDVINLDFDWDSGLGYEGAYIDSDCEVKSDDAVCDPIPSEDIQARIRRDQEATQVLLCHRELAVRERENATHARAQNTSYLDRDWGGSLCLAPTPLRLRSYDVLQCVLEPELKSSSASVPAIVDTIITFNGFHLLLPQVFAVFAKDAYQRIWPELRSKLAVRLRSIGIHRDEVLRALRTGRNGRQSFLLTEFHSLPSCTISILVACPYYVPRPSLSTPSRRIPRMPERREPKDDEAPGVGTMKL</sequence>
<keyword evidence="3" id="KW-1185">Reference proteome</keyword>